<dbReference type="PANTHER" id="PTHR43190:SF3">
    <property type="entry name" value="N-ACETYL-D-GLUCOSAMINE KINASE"/>
    <property type="match status" value="1"/>
</dbReference>
<dbReference type="InterPro" id="IPR002731">
    <property type="entry name" value="ATPase_BadF"/>
</dbReference>
<dbReference type="SUPFAM" id="SSF53067">
    <property type="entry name" value="Actin-like ATPase domain"/>
    <property type="match status" value="1"/>
</dbReference>
<accession>A0AAF0EP50</accession>
<comment type="similarity">
    <text evidence="1">Belongs to the eukaryotic-type N-acetylglucosamine kinase family.</text>
</comment>
<reference evidence="6" key="1">
    <citation type="submission" date="2023-03" db="EMBL/GenBank/DDBJ databases">
        <title>Mating type loci evolution in Malassezia.</title>
        <authorList>
            <person name="Coelho M.A."/>
        </authorList>
    </citation>
    <scope>NUCLEOTIDE SEQUENCE</scope>
    <source>
        <strain evidence="6">CBS 11721</strain>
    </source>
</reference>
<dbReference type="EC" id="2.7.1.59" evidence="2"/>
<evidence type="ECO:0000256" key="2">
    <source>
        <dbReference type="ARBA" id="ARBA00012122"/>
    </source>
</evidence>
<evidence type="ECO:0000256" key="3">
    <source>
        <dbReference type="ARBA" id="ARBA00014974"/>
    </source>
</evidence>
<dbReference type="Pfam" id="PF01869">
    <property type="entry name" value="BcrAD_BadFG"/>
    <property type="match status" value="1"/>
</dbReference>
<dbReference type="InterPro" id="IPR052519">
    <property type="entry name" value="Euk-type_GlcNAc_Kinase"/>
</dbReference>
<evidence type="ECO:0000256" key="1">
    <source>
        <dbReference type="ARBA" id="ARBA00006198"/>
    </source>
</evidence>
<feature type="domain" description="ATPase BadF/BadG/BcrA/BcrD type" evidence="5">
    <location>
        <begin position="4"/>
        <end position="248"/>
    </location>
</feature>
<evidence type="ECO:0000259" key="5">
    <source>
        <dbReference type="Pfam" id="PF01869"/>
    </source>
</evidence>
<dbReference type="AlphaFoldDB" id="A0AAF0EP50"/>
<dbReference type="Proteomes" id="UP001219933">
    <property type="component" value="Chromosome 1"/>
</dbReference>
<dbReference type="InterPro" id="IPR043129">
    <property type="entry name" value="ATPase_NBD"/>
</dbReference>
<proteinExistence type="inferred from homology"/>
<dbReference type="EMBL" id="CP119877">
    <property type="protein sequence ID" value="WFD33715.1"/>
    <property type="molecule type" value="Genomic_DNA"/>
</dbReference>
<dbReference type="GO" id="GO:0045127">
    <property type="term" value="F:N-acetylglucosamine kinase activity"/>
    <property type="evidence" value="ECO:0007669"/>
    <property type="project" value="UniProtKB-EC"/>
</dbReference>
<sequence>MAGNLKSVGTETFIRAINAAAQNAWDLLPSGYPRKLSSAWIGAAGIDADSEAERLKETLAGMLDIAVQRITVSNDAMLVGASIKQAGIAAISGTGSIVLVLSCDPHLRIRSRVGGLGWVLGDEGSAYSIGRAALRAAIDHADHISWPNCDCSDDDNGDLNTLLERIMSEWDTKSAETLLETLYAPGDTEKHRLAALTPLVFSLAKQDNQACLGIIQGQAQLFARQIVAAARRCAGISPRTLCLGGSIMGLELFRDHVLAEVAAHGIDFTDIMFVSDAASEAAVSLAHRDSPINK</sequence>
<evidence type="ECO:0000256" key="4">
    <source>
        <dbReference type="ARBA" id="ARBA00031123"/>
    </source>
</evidence>
<dbReference type="Gene3D" id="3.30.420.40">
    <property type="match status" value="2"/>
</dbReference>
<dbReference type="PANTHER" id="PTHR43190">
    <property type="entry name" value="N-ACETYL-D-GLUCOSAMINE KINASE"/>
    <property type="match status" value="1"/>
</dbReference>
<gene>
    <name evidence="6" type="ORF">MCUN1_000528</name>
</gene>
<evidence type="ECO:0000313" key="7">
    <source>
        <dbReference type="Proteomes" id="UP001219933"/>
    </source>
</evidence>
<name>A0AAF0EP50_9BASI</name>
<evidence type="ECO:0000313" key="6">
    <source>
        <dbReference type="EMBL" id="WFD33715.1"/>
    </source>
</evidence>
<organism evidence="6 7">
    <name type="scientific">Malassezia cuniculi</name>
    <dbReference type="NCBI Taxonomy" id="948313"/>
    <lineage>
        <taxon>Eukaryota</taxon>
        <taxon>Fungi</taxon>
        <taxon>Dikarya</taxon>
        <taxon>Basidiomycota</taxon>
        <taxon>Ustilaginomycotina</taxon>
        <taxon>Malasseziomycetes</taxon>
        <taxon>Malasseziales</taxon>
        <taxon>Malasseziaceae</taxon>
        <taxon>Malassezia</taxon>
    </lineage>
</organism>
<keyword evidence="7" id="KW-1185">Reference proteome</keyword>
<protein>
    <recommendedName>
        <fullName evidence="3">N-acetyl-D-glucosamine kinase</fullName>
        <ecNumber evidence="2">2.7.1.59</ecNumber>
    </recommendedName>
    <alternativeName>
        <fullName evidence="4">GlcNAc kinase</fullName>
    </alternativeName>
</protein>